<evidence type="ECO:0000259" key="10">
    <source>
        <dbReference type="PROSITE" id="PS50222"/>
    </source>
</evidence>
<accession>A0A6I8VUF4</accession>
<dbReference type="GO" id="GO:0005509">
    <property type="term" value="F:calcium ion binding"/>
    <property type="evidence" value="ECO:0007669"/>
    <property type="project" value="InterPro"/>
</dbReference>
<dbReference type="PANTHER" id="PTHR12294:SF13">
    <property type="entry name" value="MITOCHONDRIAL CALCIUM UPTAKE 3, ISOFORM D"/>
    <property type="match status" value="1"/>
</dbReference>
<keyword evidence="5" id="KW-0106">Calcium</keyword>
<evidence type="ECO:0000313" key="12">
    <source>
        <dbReference type="RefSeq" id="XP_033234558.1"/>
    </source>
</evidence>
<feature type="domain" description="EF-hand" evidence="10">
    <location>
        <begin position="413"/>
        <end position="448"/>
    </location>
</feature>
<dbReference type="SUPFAM" id="SSF47473">
    <property type="entry name" value="EF-hand"/>
    <property type="match status" value="2"/>
</dbReference>
<evidence type="ECO:0000256" key="9">
    <source>
        <dbReference type="SAM" id="Phobius"/>
    </source>
</evidence>
<dbReference type="InterPro" id="IPR011992">
    <property type="entry name" value="EF-hand-dom_pair"/>
</dbReference>
<keyword evidence="11" id="KW-1185">Reference proteome</keyword>
<evidence type="ECO:0000256" key="5">
    <source>
        <dbReference type="ARBA" id="ARBA00022837"/>
    </source>
</evidence>
<dbReference type="PANTHER" id="PTHR12294">
    <property type="entry name" value="EF HAND DOMAIN FAMILY A1,A2-RELATED"/>
    <property type="match status" value="1"/>
</dbReference>
<dbReference type="GO" id="GO:0036444">
    <property type="term" value="P:calcium import into the mitochondrion"/>
    <property type="evidence" value="ECO:0007669"/>
    <property type="project" value="TreeGrafter"/>
</dbReference>
<protein>
    <submittedName>
        <fullName evidence="12">Calcium uptake protein 3, mitochondrial isoform X7</fullName>
    </submittedName>
</protein>
<keyword evidence="9" id="KW-1133">Transmembrane helix</keyword>
<reference evidence="11" key="1">
    <citation type="submission" date="2024-06" db="UniProtKB">
        <authorList>
            <consortium name="RefSeq"/>
        </authorList>
    </citation>
    <scope>NUCLEOTIDE SEQUENCE [LARGE SCALE GENOMIC DNA]</scope>
    <source>
        <strain evidence="11">MV2-25</strain>
    </source>
</reference>
<dbReference type="GO" id="GO:1990246">
    <property type="term" value="C:uniplex complex"/>
    <property type="evidence" value="ECO:0007669"/>
    <property type="project" value="TreeGrafter"/>
</dbReference>
<evidence type="ECO:0000256" key="6">
    <source>
        <dbReference type="ARBA" id="ARBA00022946"/>
    </source>
</evidence>
<keyword evidence="3" id="KW-0677">Repeat</keyword>
<dbReference type="RefSeq" id="XP_033234558.1">
    <property type="nucleotide sequence ID" value="XM_033378667.1"/>
</dbReference>
<dbReference type="GO" id="GO:0051560">
    <property type="term" value="P:mitochondrial calcium ion homeostasis"/>
    <property type="evidence" value="ECO:0007669"/>
    <property type="project" value="TreeGrafter"/>
</dbReference>
<comment type="subcellular location">
    <subcellularLocation>
        <location evidence="1">Mitochondrion inner membrane</location>
    </subcellularLocation>
    <subcellularLocation>
        <location evidence="2">Mitochondrion intermembrane space</location>
    </subcellularLocation>
</comment>
<evidence type="ECO:0000256" key="1">
    <source>
        <dbReference type="ARBA" id="ARBA00004273"/>
    </source>
</evidence>
<evidence type="ECO:0000313" key="11">
    <source>
        <dbReference type="Proteomes" id="UP000001819"/>
    </source>
</evidence>
<dbReference type="PROSITE" id="PS50222">
    <property type="entry name" value="EF_HAND_2"/>
    <property type="match status" value="2"/>
</dbReference>
<evidence type="ECO:0000256" key="8">
    <source>
        <dbReference type="ARBA" id="ARBA00023136"/>
    </source>
</evidence>
<dbReference type="AlphaFoldDB" id="A0A6I8VUF4"/>
<dbReference type="InterPro" id="IPR002048">
    <property type="entry name" value="EF_hand_dom"/>
</dbReference>
<dbReference type="PROSITE" id="PS00018">
    <property type="entry name" value="EF_HAND_1"/>
    <property type="match status" value="2"/>
</dbReference>
<dbReference type="Pfam" id="PF13202">
    <property type="entry name" value="EF-hand_5"/>
    <property type="match status" value="1"/>
</dbReference>
<keyword evidence="9" id="KW-0812">Transmembrane</keyword>
<proteinExistence type="predicted"/>
<feature type="transmembrane region" description="Helical" evidence="9">
    <location>
        <begin position="49"/>
        <end position="67"/>
    </location>
</feature>
<evidence type="ECO:0000256" key="3">
    <source>
        <dbReference type="ARBA" id="ARBA00022737"/>
    </source>
</evidence>
<evidence type="ECO:0000256" key="7">
    <source>
        <dbReference type="ARBA" id="ARBA00023128"/>
    </source>
</evidence>
<dbReference type="CDD" id="cd16175">
    <property type="entry name" value="EFh_MICU3"/>
    <property type="match status" value="1"/>
</dbReference>
<keyword evidence="8 9" id="KW-0472">Membrane</keyword>
<name>A0A6I8VUF4_DROPS</name>
<keyword evidence="6" id="KW-0809">Transit peptide</keyword>
<dbReference type="GO" id="GO:0005758">
    <property type="term" value="C:mitochondrial intermembrane space"/>
    <property type="evidence" value="ECO:0007669"/>
    <property type="project" value="UniProtKB-SubCell"/>
</dbReference>
<reference evidence="12" key="2">
    <citation type="submission" date="2025-08" db="UniProtKB">
        <authorList>
            <consortium name="RefSeq"/>
        </authorList>
    </citation>
    <scope>IDENTIFICATION</scope>
    <source>
        <strain evidence="12">MV-25-SWS-2005</strain>
        <tissue evidence="12">Whole body</tissue>
    </source>
</reference>
<organism evidence="11 12">
    <name type="scientific">Drosophila pseudoobscura pseudoobscura</name>
    <name type="common">Fruit fly</name>
    <dbReference type="NCBI Taxonomy" id="46245"/>
    <lineage>
        <taxon>Eukaryota</taxon>
        <taxon>Metazoa</taxon>
        <taxon>Ecdysozoa</taxon>
        <taxon>Arthropoda</taxon>
        <taxon>Hexapoda</taxon>
        <taxon>Insecta</taxon>
        <taxon>Pterygota</taxon>
        <taxon>Neoptera</taxon>
        <taxon>Endopterygota</taxon>
        <taxon>Diptera</taxon>
        <taxon>Brachycera</taxon>
        <taxon>Muscomorpha</taxon>
        <taxon>Ephydroidea</taxon>
        <taxon>Drosophilidae</taxon>
        <taxon>Drosophila</taxon>
        <taxon>Sophophora</taxon>
    </lineage>
</organism>
<gene>
    <name evidence="12" type="primary">MICU3</name>
</gene>
<dbReference type="Pfam" id="PF13499">
    <property type="entry name" value="EF-hand_7"/>
    <property type="match status" value="1"/>
</dbReference>
<evidence type="ECO:0000256" key="2">
    <source>
        <dbReference type="ARBA" id="ARBA00004569"/>
    </source>
</evidence>
<feature type="domain" description="EF-hand" evidence="10">
    <location>
        <begin position="186"/>
        <end position="221"/>
    </location>
</feature>
<dbReference type="InterPro" id="IPR039800">
    <property type="entry name" value="MICU1/2/3"/>
</dbReference>
<dbReference type="Gene3D" id="1.10.238.10">
    <property type="entry name" value="EF-hand"/>
    <property type="match status" value="2"/>
</dbReference>
<evidence type="ECO:0000256" key="4">
    <source>
        <dbReference type="ARBA" id="ARBA00022792"/>
    </source>
</evidence>
<keyword evidence="4" id="KW-0999">Mitochondrion inner membrane</keyword>
<dbReference type="SMART" id="SM00054">
    <property type="entry name" value="EFh"/>
    <property type="match status" value="2"/>
</dbReference>
<dbReference type="Proteomes" id="UP000001819">
    <property type="component" value="Chromosome 2"/>
</dbReference>
<sequence>MANLVARITVKTGALVTQRTNVGVTVCRYAKYSSGPVNTSGFSKRTHRLLSLLGGSAISVAAVIAFIKLRALDNTVNAVSLKKRMRDDSELENVKLTARERRFIKFASVEFDDQLYMTPQDFLESVVEQEPRPRLKRRQLSSDEVDKYKENTPALKKGSTRLFRNLRDKGIVSYTEYLFLLSILTKPKSGFRIAFNMFDTDGNQRVDKEEFLVIVSILAGAFKENQNIDPQTKRIMERIFSGAWKEKHGEQESPELEHEVPPIENYVNDGEGLQRRHVVPTTLQLHFFGKRGTGVINYDNFYRFMDNLQTEVLELEFHEFSKGNSIISELDFAKILLRYTYLATDEYDVFLERLLERVKDEKGITFHDFRDFCHFLNNLDDFTIAMRMYTLADRAISKEEFSRAVKICTGYSLSQHLIDTVFAIFDADGDGLLSYKEFIAIMKDRLHRGFKQEDVPDLDERLEVSLESLEPQGDAESVAKSEGWDAFRFCVRQEMKTLMKSSN</sequence>
<dbReference type="InterPro" id="IPR018247">
    <property type="entry name" value="EF_Hand_1_Ca_BS"/>
</dbReference>
<keyword evidence="7" id="KW-0496">Mitochondrion</keyword>